<feature type="compositionally biased region" description="Pro residues" evidence="1">
    <location>
        <begin position="104"/>
        <end position="116"/>
    </location>
</feature>
<protein>
    <submittedName>
        <fullName evidence="2">Uncharacterized protein</fullName>
    </submittedName>
</protein>
<proteinExistence type="predicted"/>
<evidence type="ECO:0000256" key="1">
    <source>
        <dbReference type="SAM" id="MobiDB-lite"/>
    </source>
</evidence>
<name>A0A6C0C0N7_9ZZZZ</name>
<dbReference type="EMBL" id="MN739309">
    <property type="protein sequence ID" value="QHS97940.1"/>
    <property type="molecule type" value="Genomic_DNA"/>
</dbReference>
<accession>A0A6C0C0N7</accession>
<sequence length="217" mass="23010">MLSNKKTVVAPPAISLPPESLYRSPPSDHPPTKRKKTERASQISVFPSKEAKVGAPLSSAEPVTAAPPVSSLGRKRKEKPPSVLPQAVISENVAQEAEKGAPDPAVPPVPPLPPLPLQTVAMPSLETSRLSTTPSKESGSNAGIEGKDTKDSVETLGLHCISQLISLHYTNKSDGGHTPPSDPAYAQKLLALVNKLIGESQWRADKNNRKVPAPRDL</sequence>
<feature type="region of interest" description="Disordered" evidence="1">
    <location>
        <begin position="1"/>
        <end position="148"/>
    </location>
</feature>
<dbReference type="AlphaFoldDB" id="A0A6C0C0N7"/>
<reference evidence="2" key="1">
    <citation type="journal article" date="2020" name="Nature">
        <title>Giant virus diversity and host interactions through global metagenomics.</title>
        <authorList>
            <person name="Schulz F."/>
            <person name="Roux S."/>
            <person name="Paez-Espino D."/>
            <person name="Jungbluth S."/>
            <person name="Walsh D.A."/>
            <person name="Denef V.J."/>
            <person name="McMahon K.D."/>
            <person name="Konstantinidis K.T."/>
            <person name="Eloe-Fadrosh E.A."/>
            <person name="Kyrpides N.C."/>
            <person name="Woyke T."/>
        </authorList>
    </citation>
    <scope>NUCLEOTIDE SEQUENCE</scope>
    <source>
        <strain evidence="2">GVMAG-M-3300020182-33</strain>
    </source>
</reference>
<evidence type="ECO:0000313" key="2">
    <source>
        <dbReference type="EMBL" id="QHS97940.1"/>
    </source>
</evidence>
<feature type="compositionally biased region" description="Polar residues" evidence="1">
    <location>
        <begin position="125"/>
        <end position="141"/>
    </location>
</feature>
<organism evidence="2">
    <name type="scientific">viral metagenome</name>
    <dbReference type="NCBI Taxonomy" id="1070528"/>
    <lineage>
        <taxon>unclassified sequences</taxon>
        <taxon>metagenomes</taxon>
        <taxon>organismal metagenomes</taxon>
    </lineage>
</organism>